<dbReference type="HOGENOM" id="CLU_3225887_0_0_2"/>
<feature type="transmembrane region" description="Helical" evidence="1">
    <location>
        <begin position="12"/>
        <end position="42"/>
    </location>
</feature>
<evidence type="ECO:0000313" key="2">
    <source>
        <dbReference type="EMBL" id="EEE42631.1"/>
    </source>
</evidence>
<evidence type="ECO:0000313" key="3">
    <source>
        <dbReference type="Proteomes" id="UP000003489"/>
    </source>
</evidence>
<protein>
    <submittedName>
        <fullName evidence="2">Uncharacterized protein</fullName>
    </submittedName>
</protein>
<feature type="non-terminal residue" evidence="2">
    <location>
        <position position="1"/>
    </location>
</feature>
<dbReference type="Proteomes" id="UP000003489">
    <property type="component" value="Unassembled WGS sequence"/>
</dbReference>
<dbReference type="AlphaFoldDB" id="B9AGP1"/>
<keyword evidence="1" id="KW-1133">Transmembrane helix</keyword>
<keyword evidence="1" id="KW-0812">Transmembrane</keyword>
<gene>
    <name evidence="2" type="ORF">METSMIALI_01549</name>
</gene>
<organism evidence="2 3">
    <name type="scientific">Methanobrevibacter smithii DSM 2375</name>
    <dbReference type="NCBI Taxonomy" id="483214"/>
    <lineage>
        <taxon>Archaea</taxon>
        <taxon>Methanobacteriati</taxon>
        <taxon>Methanobacteriota</taxon>
        <taxon>Methanomada group</taxon>
        <taxon>Methanobacteria</taxon>
        <taxon>Methanobacteriales</taxon>
        <taxon>Methanobacteriaceae</taxon>
        <taxon>Methanobrevibacter</taxon>
    </lineage>
</organism>
<reference evidence="2 3" key="2">
    <citation type="submission" date="2008-11" db="EMBL/GenBank/DDBJ databases">
        <title>Draft genome sequence of Methanobrevibacter smithii (DSM 2375).</title>
        <authorList>
            <person name="Sudarsanam P."/>
            <person name="Ley R."/>
            <person name="Guruge J."/>
            <person name="Turnbaugh P.J."/>
            <person name="Mahowald M."/>
            <person name="Liep D."/>
            <person name="Gordon J."/>
        </authorList>
    </citation>
    <scope>NUCLEOTIDE SEQUENCE [LARGE SCALE GENOMIC DNA]</scope>
    <source>
        <strain evidence="2 3">DSM 2375</strain>
    </source>
</reference>
<keyword evidence="1" id="KW-0472">Membrane</keyword>
<reference evidence="2 3" key="1">
    <citation type="submission" date="2008-10" db="EMBL/GenBank/DDBJ databases">
        <authorList>
            <person name="Fulton L."/>
            <person name="Clifton S."/>
            <person name="Fulton B."/>
            <person name="Xu J."/>
            <person name="Minx P."/>
            <person name="Pepin K.H."/>
            <person name="Johnson M."/>
            <person name="Bhonagiri V."/>
            <person name="Nash W.E."/>
            <person name="Mardis E.R."/>
            <person name="Wilson R.K."/>
        </authorList>
    </citation>
    <scope>NUCLEOTIDE SEQUENCE [LARGE SCALE GENOMIC DNA]</scope>
    <source>
        <strain evidence="2 3">DSM 2375</strain>
    </source>
</reference>
<comment type="caution">
    <text evidence="2">The sequence shown here is derived from an EMBL/GenBank/DDBJ whole genome shotgun (WGS) entry which is preliminary data.</text>
</comment>
<proteinExistence type="predicted"/>
<accession>B9AGP1</accession>
<sequence length="43" mass="5321">QYYFVEKTILVGFFFLMVCLKFFKTFFLCIRYFFLVIVCLICL</sequence>
<evidence type="ECO:0000256" key="1">
    <source>
        <dbReference type="SAM" id="Phobius"/>
    </source>
</evidence>
<name>B9AGP1_METSM</name>
<dbReference type="EMBL" id="ABYW01000014">
    <property type="protein sequence ID" value="EEE42631.1"/>
    <property type="molecule type" value="Genomic_DNA"/>
</dbReference>